<gene>
    <name evidence="1" type="ORF">HAP48_007025</name>
</gene>
<accession>A0A973VWW4</accession>
<protein>
    <submittedName>
        <fullName evidence="1">Uncharacterized protein</fullName>
    </submittedName>
</protein>
<reference evidence="1" key="1">
    <citation type="submission" date="2020-06" db="EMBL/GenBank/DDBJ databases">
        <title>Whole Genome Sequence of Bradyrhizobium sp. Strain 1S1.</title>
        <authorList>
            <person name="Bromfield E.S.P."/>
            <person name="Cloutier S."/>
        </authorList>
    </citation>
    <scope>NUCLEOTIDE SEQUENCE [LARGE SCALE GENOMIC DNA]</scope>
    <source>
        <strain evidence="1">1S1</strain>
    </source>
</reference>
<name>A0A973VWW4_9BRAD</name>
<dbReference type="EMBL" id="JAAOLE020000001">
    <property type="protein sequence ID" value="NVI42850.1"/>
    <property type="molecule type" value="Genomic_DNA"/>
</dbReference>
<evidence type="ECO:0000313" key="1">
    <source>
        <dbReference type="EMBL" id="NVI42850.1"/>
    </source>
</evidence>
<comment type="caution">
    <text evidence="1">The sequence shown here is derived from an EMBL/GenBank/DDBJ whole genome shotgun (WGS) entry which is preliminary data.</text>
</comment>
<dbReference type="AlphaFoldDB" id="A0A973VWW4"/>
<proteinExistence type="predicted"/>
<dbReference type="RefSeq" id="WP_156928982.1">
    <property type="nucleotide sequence ID" value="NZ_CP088285.1"/>
</dbReference>
<sequence>MKGYVFKAGAQSAITKEQSGSNLPAPKVGSWAFAKEIRDVTAPGLIGFDPDAFAKQGYQLWPNTGGIASSHDPLTSKDI</sequence>
<organism evidence="1">
    <name type="scientific">Bradyrhizobium septentrionale</name>
    <dbReference type="NCBI Taxonomy" id="1404411"/>
    <lineage>
        <taxon>Bacteria</taxon>
        <taxon>Pseudomonadati</taxon>
        <taxon>Pseudomonadota</taxon>
        <taxon>Alphaproteobacteria</taxon>
        <taxon>Hyphomicrobiales</taxon>
        <taxon>Nitrobacteraceae</taxon>
        <taxon>Bradyrhizobium</taxon>
    </lineage>
</organism>